<organism evidence="1 2">
    <name type="scientific">Erwinia phage AH04</name>
    <dbReference type="NCBI Taxonomy" id="2869569"/>
    <lineage>
        <taxon>Viruses</taxon>
        <taxon>Duplodnaviria</taxon>
        <taxon>Heunggongvirae</taxon>
        <taxon>Uroviricota</taxon>
        <taxon>Caudoviricetes</taxon>
        <taxon>Chimalliviridae</taxon>
        <taxon>Meadowvirus</taxon>
        <taxon>Meadowvirus AH04</taxon>
    </lineage>
</organism>
<keyword evidence="2" id="KW-1185">Reference proteome</keyword>
<evidence type="ECO:0000313" key="2">
    <source>
        <dbReference type="Proteomes" id="UP000827517"/>
    </source>
</evidence>
<sequence length="204" mass="23664">MYDEEDSIHPPVYTNDHKDENKLVQEKEKEALINEIQLILNAGHSVDNEKSLLNIVQKQRKLILDIATTTFLNKPNNPKLMDSINTLLGQMEKSVRDDRKERLRDRELEDNKASFATFVNALNEVSAGRLVMPTFAEFQMPLDPFAEHKLFKTDNPDEEISEEEKFQGRQILDSKKIEEAFEIDPEQRINTSEKMPEDFDAENS</sequence>
<evidence type="ECO:0000313" key="1">
    <source>
        <dbReference type="EMBL" id="QZA70729.1"/>
    </source>
</evidence>
<dbReference type="GeneID" id="77944134"/>
<dbReference type="KEGG" id="vg:77944134"/>
<proteinExistence type="predicted"/>
<dbReference type="RefSeq" id="YP_010668010.1">
    <property type="nucleotide sequence ID" value="NC_070952.1"/>
</dbReference>
<gene>
    <name evidence="1" type="primary">256</name>
    <name evidence="1" type="ORF">AH04_256</name>
</gene>
<reference evidence="1" key="1">
    <citation type="submission" date="2021-07" db="EMBL/GenBank/DDBJ databases">
        <authorList>
            <person name="Roth S.J."/>
            <person name="Krukonis G.P."/>
            <person name="Delesalle V.A."/>
        </authorList>
    </citation>
    <scope>NUCLEOTIDE SEQUENCE</scope>
</reference>
<name>A0AAE7X0T6_9CAUD</name>
<accession>A0AAE7X0T6</accession>
<protein>
    <submittedName>
        <fullName evidence="1">Uncharacterized protein</fullName>
    </submittedName>
</protein>
<dbReference type="EMBL" id="MZ501267">
    <property type="protein sequence ID" value="QZA70729.1"/>
    <property type="molecule type" value="Genomic_DNA"/>
</dbReference>
<dbReference type="Proteomes" id="UP000827517">
    <property type="component" value="Segment"/>
</dbReference>